<comment type="caution">
    <text evidence="2">The sequence shown here is derived from an EMBL/GenBank/DDBJ whole genome shotgun (WGS) entry which is preliminary data.</text>
</comment>
<evidence type="ECO:0000313" key="2">
    <source>
        <dbReference type="EMBL" id="KAK6791610.1"/>
    </source>
</evidence>
<reference evidence="2 3" key="1">
    <citation type="submission" date="2024-02" db="EMBL/GenBank/DDBJ databases">
        <title>de novo genome assembly of Solanum bulbocastanum strain 11H21.</title>
        <authorList>
            <person name="Hosaka A.J."/>
        </authorList>
    </citation>
    <scope>NUCLEOTIDE SEQUENCE [LARGE SCALE GENOMIC DNA]</scope>
    <source>
        <tissue evidence="2">Young leaves</tissue>
    </source>
</reference>
<protein>
    <submittedName>
        <fullName evidence="2">Uncharacterized protein</fullName>
    </submittedName>
</protein>
<dbReference type="EMBL" id="JBANQN010000004">
    <property type="protein sequence ID" value="KAK6791610.1"/>
    <property type="molecule type" value="Genomic_DNA"/>
</dbReference>
<dbReference type="Proteomes" id="UP001371456">
    <property type="component" value="Unassembled WGS sequence"/>
</dbReference>
<dbReference type="AlphaFoldDB" id="A0AAN8TR07"/>
<evidence type="ECO:0000256" key="1">
    <source>
        <dbReference type="SAM" id="MobiDB-lite"/>
    </source>
</evidence>
<accession>A0AAN8TR07</accession>
<feature type="region of interest" description="Disordered" evidence="1">
    <location>
        <begin position="64"/>
        <end position="90"/>
    </location>
</feature>
<proteinExistence type="predicted"/>
<name>A0AAN8TR07_SOLBU</name>
<evidence type="ECO:0000313" key="3">
    <source>
        <dbReference type="Proteomes" id="UP001371456"/>
    </source>
</evidence>
<gene>
    <name evidence="2" type="ORF">RDI58_010691</name>
</gene>
<organism evidence="2 3">
    <name type="scientific">Solanum bulbocastanum</name>
    <name type="common">Wild potato</name>
    <dbReference type="NCBI Taxonomy" id="147425"/>
    <lineage>
        <taxon>Eukaryota</taxon>
        <taxon>Viridiplantae</taxon>
        <taxon>Streptophyta</taxon>
        <taxon>Embryophyta</taxon>
        <taxon>Tracheophyta</taxon>
        <taxon>Spermatophyta</taxon>
        <taxon>Magnoliopsida</taxon>
        <taxon>eudicotyledons</taxon>
        <taxon>Gunneridae</taxon>
        <taxon>Pentapetalae</taxon>
        <taxon>asterids</taxon>
        <taxon>lamiids</taxon>
        <taxon>Solanales</taxon>
        <taxon>Solanaceae</taxon>
        <taxon>Solanoideae</taxon>
        <taxon>Solaneae</taxon>
        <taxon>Solanum</taxon>
    </lineage>
</organism>
<sequence>MDFLTKFVPLKVEIQNPKIKKTVKDLIGVTIIGRDYLVIDDEFNASKVIEDVLLDVVGVDVGDSGKEGSSPILSIDFSDIGSGSGRGGSPPVVDTYFGDIDSIDGGEIQSPFKIGKSLTIDDASTF</sequence>
<keyword evidence="3" id="KW-1185">Reference proteome</keyword>